<evidence type="ECO:0000256" key="3">
    <source>
        <dbReference type="PROSITE-ProRule" id="PRU00168"/>
    </source>
</evidence>
<evidence type="ECO:0000256" key="2">
    <source>
        <dbReference type="ARBA" id="ARBA00022658"/>
    </source>
</evidence>
<feature type="compositionally biased region" description="Low complexity" evidence="4">
    <location>
        <begin position="1170"/>
        <end position="1180"/>
    </location>
</feature>
<dbReference type="Pfam" id="PF00595">
    <property type="entry name" value="PDZ"/>
    <property type="match status" value="1"/>
</dbReference>
<dbReference type="Proteomes" id="UP001152747">
    <property type="component" value="Unassembled WGS sequence"/>
</dbReference>
<dbReference type="InterPro" id="IPR000595">
    <property type="entry name" value="cNMP-bd_dom"/>
</dbReference>
<keyword evidence="2 3" id="KW-0344">Guanine-nucleotide releasing factor</keyword>
<dbReference type="Gene3D" id="2.30.42.10">
    <property type="match status" value="1"/>
</dbReference>
<feature type="region of interest" description="Disordered" evidence="4">
    <location>
        <begin position="236"/>
        <end position="295"/>
    </location>
</feature>
<gene>
    <name evidence="9" type="ORF">CAMP_LOCUS12038</name>
</gene>
<dbReference type="InterPro" id="IPR029071">
    <property type="entry name" value="Ubiquitin-like_domsf"/>
</dbReference>
<comment type="caution">
    <text evidence="9">The sequence shown here is derived from an EMBL/GenBank/DDBJ whole genome shotgun (WGS) entry which is preliminary data.</text>
</comment>
<dbReference type="PROSITE" id="PS50200">
    <property type="entry name" value="RA"/>
    <property type="match status" value="1"/>
</dbReference>
<dbReference type="PROSITE" id="PS50009">
    <property type="entry name" value="RASGEF_CAT"/>
    <property type="match status" value="1"/>
</dbReference>
<evidence type="ECO:0000259" key="7">
    <source>
        <dbReference type="PROSITE" id="PS50200"/>
    </source>
</evidence>
<dbReference type="InterPro" id="IPR014710">
    <property type="entry name" value="RmlC-like_jellyroll"/>
</dbReference>
<evidence type="ECO:0000259" key="5">
    <source>
        <dbReference type="PROSITE" id="PS50009"/>
    </source>
</evidence>
<dbReference type="InterPro" id="IPR018490">
    <property type="entry name" value="cNMP-bd_dom_sf"/>
</dbReference>
<evidence type="ECO:0000259" key="8">
    <source>
        <dbReference type="PROSITE" id="PS50212"/>
    </source>
</evidence>
<dbReference type="PROSITE" id="PS50212">
    <property type="entry name" value="RASGEF_NTER"/>
    <property type="match status" value="1"/>
</dbReference>
<sequence>MEPRKPRQDPVNDARFYESLIKPPHIRTPEDIRNVYEQLRQLDTFSNLYNAPLKAICASARYERHPAHYNLFRDGQVATCWYILLSGSVFIENHIYLPYACFGKRNGLNYRRTHDCMLLQESEMIVIDYPDVALNGANSPKMQRGMDNRMATRKSTPNADSMAMPPPPVPPRPLKLPPTASKGPAPLPPRGLPRTYPLDFPVDMPTTSADHRSQVYLNGCSMQMADDDTLVRVKHRREKSNSLGGMNVQAARRLRGRSTASSTTTEGETASNDGGDSEDEEGSMPSQESSSGGFMDLRDSVRECLEKEPSQRNSEDLSVLLDFMQHMSAFAAFPMSIKRELCLKMVFAVVSPAGTLVLGHNERLDSWSVIVNGCIEVVKPNGDRIEYKLGDSFGIEPISTQQYHIGEMRTLVDDCEFVLVEQRDFIAIMSTIGEHIEKDRDGITGEVLSEMERRTIGSYSGQVLIKGKPDKLIQYLVDDRDNNVDPHFVDDFLLTYRVFIRDPTVIFEKLMLWFAESIYRDKVARLVLLWVNNHFNDFETNDEMWNLLERFEGALERDGMHSQLSLLNIACSVKAKPRQIHLTRKKEDKMMMRLVGGKEQGNSVFVAEVFADTVAQREGVKRADEILEINQQSVKYLTVLKAEEMLTGSLSINLLLKNNVLGYKEVIGKVDKTMRNGGGRNASTPMVIPVHKTVKANKSNGTTGKSSMMDKLMTILKSGKEMDDFTDEVPKINDLRPSRSNPDITSISQYYGPVRSELPEHVLKIYRNDQTFKYLPVYKETSAQNVVQLALQEFNMTAEGSPEWSLCECTVTQDGVIKQRRLPPQMENLAERIALNSRYYLKNNSRSEPLVPDELAPEILKESQTQLLNLNAQVVAAQLTLQDFAVFSAIEPTEFIDNLFKLDSRYGSPRLIEFEQLFNREMWWVATEICTERNVQKRAKLIKKFIKIARYCRDLRNFNSMFAIMSGLEKPAVRRLHSSWERVSTKYIRMLEEIHQLVDPSRNMSKYRQHLAEVAQEPPVVPIYPVIKKDLTFSHEGNATYVEKLINFEKLRLIAKSVRQVMKLSSAPYEIASMAERSGGTVIDALLHMNTFEGSNVATMRKGMSARQNQPRKKIYEQSLMVRKVKSYLETLNVVDNETELDTLSYDIDPQIQNNRGPSANIRRVPSPTPSSLSSQSSSSADRRLFANSKFGVESPQAVQKMLALVQNSKLKGAPIPSSPQTGTLSASSRGLHRNVPRVTPNRQNGTIQKNEPVQLNEETSSVTSFYSSDVLI</sequence>
<dbReference type="AlphaFoldDB" id="A0A9P1IRG5"/>
<dbReference type="SUPFAM" id="SSF50156">
    <property type="entry name" value="PDZ domain-like"/>
    <property type="match status" value="1"/>
</dbReference>
<dbReference type="SMART" id="SM00229">
    <property type="entry name" value="RasGEFN"/>
    <property type="match status" value="1"/>
</dbReference>
<protein>
    <submittedName>
        <fullName evidence="9">Uncharacterized protein</fullName>
    </submittedName>
</protein>
<dbReference type="GO" id="GO:0007265">
    <property type="term" value="P:Ras protein signal transduction"/>
    <property type="evidence" value="ECO:0007669"/>
    <property type="project" value="TreeGrafter"/>
</dbReference>
<feature type="domain" description="Ras-GEF" evidence="5">
    <location>
        <begin position="871"/>
        <end position="1101"/>
    </location>
</feature>
<dbReference type="SUPFAM" id="SSF51206">
    <property type="entry name" value="cAMP-binding domain-like"/>
    <property type="match status" value="2"/>
</dbReference>
<dbReference type="PANTHER" id="PTHR23113:SF249">
    <property type="entry name" value="RAP GUANINE NUCLEOTIDE EXCHANGE FACTOR 6"/>
    <property type="match status" value="1"/>
</dbReference>
<feature type="region of interest" description="Disordered" evidence="4">
    <location>
        <begin position="1212"/>
        <end position="1250"/>
    </location>
</feature>
<organism evidence="9 10">
    <name type="scientific">Caenorhabditis angaria</name>
    <dbReference type="NCBI Taxonomy" id="860376"/>
    <lineage>
        <taxon>Eukaryota</taxon>
        <taxon>Metazoa</taxon>
        <taxon>Ecdysozoa</taxon>
        <taxon>Nematoda</taxon>
        <taxon>Chromadorea</taxon>
        <taxon>Rhabditida</taxon>
        <taxon>Rhabditina</taxon>
        <taxon>Rhabditomorpha</taxon>
        <taxon>Rhabditoidea</taxon>
        <taxon>Rhabditidae</taxon>
        <taxon>Peloderinae</taxon>
        <taxon>Caenorhabditis</taxon>
    </lineage>
</organism>
<accession>A0A9P1IRG5</accession>
<dbReference type="InterPro" id="IPR036034">
    <property type="entry name" value="PDZ_sf"/>
</dbReference>
<dbReference type="OrthoDB" id="21144at2759"/>
<dbReference type="CDD" id="cd06224">
    <property type="entry name" value="REM"/>
    <property type="match status" value="1"/>
</dbReference>
<dbReference type="InterPro" id="IPR008937">
    <property type="entry name" value="Ras-like_GEF"/>
</dbReference>
<dbReference type="PROSITE" id="PS50106">
    <property type="entry name" value="PDZ"/>
    <property type="match status" value="1"/>
</dbReference>
<evidence type="ECO:0000256" key="1">
    <source>
        <dbReference type="ARBA" id="ARBA00010829"/>
    </source>
</evidence>
<evidence type="ECO:0000256" key="4">
    <source>
        <dbReference type="SAM" id="MobiDB-lite"/>
    </source>
</evidence>
<dbReference type="SMART" id="SM00314">
    <property type="entry name" value="RA"/>
    <property type="match status" value="1"/>
</dbReference>
<dbReference type="Gene3D" id="3.10.20.90">
    <property type="entry name" value="Phosphatidylinositol 3-kinase Catalytic Subunit, Chain A, domain 1"/>
    <property type="match status" value="1"/>
</dbReference>
<evidence type="ECO:0000313" key="10">
    <source>
        <dbReference type="Proteomes" id="UP001152747"/>
    </source>
</evidence>
<dbReference type="Pfam" id="PF00788">
    <property type="entry name" value="RA"/>
    <property type="match status" value="1"/>
</dbReference>
<dbReference type="CDD" id="cd00038">
    <property type="entry name" value="CAP_ED"/>
    <property type="match status" value="2"/>
</dbReference>
<evidence type="ECO:0000259" key="6">
    <source>
        <dbReference type="PROSITE" id="PS50106"/>
    </source>
</evidence>
<feature type="domain" description="PDZ" evidence="6">
    <location>
        <begin position="579"/>
        <end position="649"/>
    </location>
</feature>
<feature type="compositionally biased region" description="Polar residues" evidence="4">
    <location>
        <begin position="1241"/>
        <end position="1250"/>
    </location>
</feature>
<dbReference type="EMBL" id="CANHGI010000004">
    <property type="protein sequence ID" value="CAI5449401.1"/>
    <property type="molecule type" value="Genomic_DNA"/>
</dbReference>
<dbReference type="SMART" id="SM00147">
    <property type="entry name" value="RasGEF"/>
    <property type="match status" value="1"/>
</dbReference>
<dbReference type="Gene3D" id="1.10.840.10">
    <property type="entry name" value="Ras guanine-nucleotide exchange factors catalytic domain"/>
    <property type="match status" value="1"/>
</dbReference>
<dbReference type="Pfam" id="PF00617">
    <property type="entry name" value="RasGEF"/>
    <property type="match status" value="1"/>
</dbReference>
<evidence type="ECO:0000313" key="9">
    <source>
        <dbReference type="EMBL" id="CAI5449401.1"/>
    </source>
</evidence>
<feature type="domain" description="N-terminal Ras-GEF" evidence="8">
    <location>
        <begin position="460"/>
        <end position="574"/>
    </location>
</feature>
<dbReference type="Gene3D" id="1.20.870.10">
    <property type="entry name" value="Son of sevenless (SoS) protein Chain: S domain 1"/>
    <property type="match status" value="1"/>
</dbReference>
<reference evidence="9" key="1">
    <citation type="submission" date="2022-11" db="EMBL/GenBank/DDBJ databases">
        <authorList>
            <person name="Kikuchi T."/>
        </authorList>
    </citation>
    <scope>NUCLEOTIDE SEQUENCE</scope>
    <source>
        <strain evidence="9">PS1010</strain>
    </source>
</reference>
<dbReference type="InterPro" id="IPR000159">
    <property type="entry name" value="RA_dom"/>
</dbReference>
<dbReference type="InterPro" id="IPR036964">
    <property type="entry name" value="RASGEF_cat_dom_sf"/>
</dbReference>
<dbReference type="SUPFAM" id="SSF54236">
    <property type="entry name" value="Ubiquitin-like"/>
    <property type="match status" value="1"/>
</dbReference>
<feature type="compositionally biased region" description="Polar residues" evidence="4">
    <location>
        <begin position="1219"/>
        <end position="1229"/>
    </location>
</feature>
<feature type="region of interest" description="Disordered" evidence="4">
    <location>
        <begin position="1146"/>
        <end position="1181"/>
    </location>
</feature>
<dbReference type="SMART" id="SM00100">
    <property type="entry name" value="cNMP"/>
    <property type="match status" value="2"/>
</dbReference>
<keyword evidence="10" id="KW-1185">Reference proteome</keyword>
<feature type="compositionally biased region" description="Low complexity" evidence="4">
    <location>
        <begin position="257"/>
        <end position="271"/>
    </location>
</feature>
<dbReference type="GO" id="GO:0005085">
    <property type="term" value="F:guanyl-nucleotide exchange factor activity"/>
    <property type="evidence" value="ECO:0007669"/>
    <property type="project" value="UniProtKB-KW"/>
</dbReference>
<feature type="region of interest" description="Disordered" evidence="4">
    <location>
        <begin position="138"/>
        <end position="198"/>
    </location>
</feature>
<dbReference type="CDD" id="cd01785">
    <property type="entry name" value="RA_PDZ-GEF1"/>
    <property type="match status" value="1"/>
</dbReference>
<dbReference type="SMART" id="SM00228">
    <property type="entry name" value="PDZ"/>
    <property type="match status" value="1"/>
</dbReference>
<dbReference type="InterPro" id="IPR001895">
    <property type="entry name" value="RASGEF_cat_dom"/>
</dbReference>
<dbReference type="InterPro" id="IPR000651">
    <property type="entry name" value="Ras-like_Gua-exchang_fac_N"/>
</dbReference>
<dbReference type="SUPFAM" id="SSF48366">
    <property type="entry name" value="Ras GEF"/>
    <property type="match status" value="1"/>
</dbReference>
<dbReference type="InterPro" id="IPR001478">
    <property type="entry name" value="PDZ"/>
</dbReference>
<feature type="compositionally biased region" description="Pro residues" evidence="4">
    <location>
        <begin position="164"/>
        <end position="176"/>
    </location>
</feature>
<dbReference type="CDD" id="cd00155">
    <property type="entry name" value="RasGEF"/>
    <property type="match status" value="1"/>
</dbReference>
<proteinExistence type="inferred from homology"/>
<dbReference type="Gene3D" id="2.60.120.10">
    <property type="entry name" value="Jelly Rolls"/>
    <property type="match status" value="2"/>
</dbReference>
<dbReference type="PROSITE" id="PS00720">
    <property type="entry name" value="RASGEF"/>
    <property type="match status" value="1"/>
</dbReference>
<dbReference type="InterPro" id="IPR019804">
    <property type="entry name" value="Ras_G-nucl-exch_fac_CS"/>
</dbReference>
<dbReference type="PANTHER" id="PTHR23113">
    <property type="entry name" value="GUANINE NUCLEOTIDE EXCHANGE FACTOR"/>
    <property type="match status" value="1"/>
</dbReference>
<dbReference type="GO" id="GO:0016324">
    <property type="term" value="C:apical plasma membrane"/>
    <property type="evidence" value="ECO:0007669"/>
    <property type="project" value="TreeGrafter"/>
</dbReference>
<comment type="similarity">
    <text evidence="1">Belongs to the RAPGEF2 family.</text>
</comment>
<name>A0A9P1IRG5_9PELO</name>
<feature type="domain" description="Ras-associating" evidence="7">
    <location>
        <begin position="759"/>
        <end position="846"/>
    </location>
</feature>
<dbReference type="Pfam" id="PF00618">
    <property type="entry name" value="RasGEF_N"/>
    <property type="match status" value="1"/>
</dbReference>
<dbReference type="InterPro" id="IPR023578">
    <property type="entry name" value="Ras_GEF_dom_sf"/>
</dbReference>